<accession>A0AAE3YJ40</accession>
<dbReference type="InterPro" id="IPR004358">
    <property type="entry name" value="Sig_transdc_His_kin-like_C"/>
</dbReference>
<dbReference type="InterPro" id="IPR003660">
    <property type="entry name" value="HAMP_dom"/>
</dbReference>
<evidence type="ECO:0000256" key="10">
    <source>
        <dbReference type="ARBA" id="ARBA00022777"/>
    </source>
</evidence>
<dbReference type="SMART" id="SM00387">
    <property type="entry name" value="HATPase_c"/>
    <property type="match status" value="1"/>
</dbReference>
<evidence type="ECO:0000256" key="13">
    <source>
        <dbReference type="ARBA" id="ARBA00022842"/>
    </source>
</evidence>
<keyword evidence="17" id="KW-0346">Stress response</keyword>
<dbReference type="Gene3D" id="1.10.287.130">
    <property type="match status" value="1"/>
</dbReference>
<feature type="transmembrane region" description="Helical" evidence="21">
    <location>
        <begin position="143"/>
        <end position="164"/>
    </location>
</feature>
<evidence type="ECO:0000256" key="6">
    <source>
        <dbReference type="ARBA" id="ARBA00022553"/>
    </source>
</evidence>
<reference evidence="24" key="1">
    <citation type="submission" date="2023-07" db="EMBL/GenBank/DDBJ databases">
        <title>Sequencing the genomes of 1000 actinobacteria strains.</title>
        <authorList>
            <person name="Klenk H.-P."/>
        </authorList>
    </citation>
    <scope>NUCLEOTIDE SEQUENCE</scope>
    <source>
        <strain evidence="24">DSM 44707</strain>
    </source>
</reference>
<dbReference type="SUPFAM" id="SSF47384">
    <property type="entry name" value="Homodimeric domain of signal transducing histidine kinase"/>
    <property type="match status" value="1"/>
</dbReference>
<evidence type="ECO:0000256" key="17">
    <source>
        <dbReference type="ARBA" id="ARBA00023016"/>
    </source>
</evidence>
<sequence>MRAALARLALAVTSMVALSFVIPLALVVLEIAEDRAIADAHQQAVGMVAALTVTDDPGVLTRAMAATAAGADGRLAVHLPDSPPMGTSVADQQDVELVESRRQATTAAVPGGQVYLQATAIDGNRTAVIEVFVPEEDLHRGVAVAWAAMAGMSLVLVAGSVFVADRIGVRLVRSARSLAGAARAFGAKDLSVRVTPAGPPELREAGTAFNTMADRIIQFIDKERELASDLSHRLHTPLTALRLDADRIPPGPVADRVRQAVSDLQHEIDEIISGARRPVTERTDAQTDLVEVLADRLSFWAVLADDHGRPWQVVGADRPVWVSVPEEDLIGVVDALIGNVFEHTPQGTPFLVTVSDDALTVSDAGPGIANPRAALQRGHSGGGSTGLGLSIVHRVATELGGAVRIDRGELGGARVTLHLKPVHAHALS</sequence>
<comment type="catalytic activity">
    <reaction evidence="1">
        <text>ATP + protein L-histidine = ADP + protein N-phospho-L-histidine.</text>
        <dbReference type="EC" id="2.7.13.3"/>
    </reaction>
</comment>
<keyword evidence="6" id="KW-0597">Phosphoprotein</keyword>
<dbReference type="InterPro" id="IPR036097">
    <property type="entry name" value="HisK_dim/P_sf"/>
</dbReference>
<keyword evidence="16" id="KW-0902">Two-component regulatory system</keyword>
<dbReference type="CDD" id="cd06225">
    <property type="entry name" value="HAMP"/>
    <property type="match status" value="1"/>
</dbReference>
<evidence type="ECO:0000256" key="9">
    <source>
        <dbReference type="ARBA" id="ARBA00022741"/>
    </source>
</evidence>
<evidence type="ECO:0000256" key="18">
    <source>
        <dbReference type="ARBA" id="ARBA00023211"/>
    </source>
</evidence>
<comment type="caution">
    <text evidence="24">The sequence shown here is derived from an EMBL/GenBank/DDBJ whole genome shotgun (WGS) entry which is preliminary data.</text>
</comment>
<evidence type="ECO:0000256" key="15">
    <source>
        <dbReference type="ARBA" id="ARBA00022989"/>
    </source>
</evidence>
<evidence type="ECO:0000259" key="22">
    <source>
        <dbReference type="PROSITE" id="PS50109"/>
    </source>
</evidence>
<evidence type="ECO:0000256" key="8">
    <source>
        <dbReference type="ARBA" id="ARBA00022692"/>
    </source>
</evidence>
<keyword evidence="8 21" id="KW-0812">Transmembrane</keyword>
<dbReference type="Pfam" id="PF00672">
    <property type="entry name" value="HAMP"/>
    <property type="match status" value="1"/>
</dbReference>
<name>A0AAE3YJ40_9ACTN</name>
<dbReference type="EMBL" id="JAVDYB010000001">
    <property type="protein sequence ID" value="MDR7273309.1"/>
    <property type="molecule type" value="Genomic_DNA"/>
</dbReference>
<dbReference type="PROSITE" id="PS50109">
    <property type="entry name" value="HIS_KIN"/>
    <property type="match status" value="1"/>
</dbReference>
<evidence type="ECO:0000256" key="3">
    <source>
        <dbReference type="ARBA" id="ARBA00001946"/>
    </source>
</evidence>
<keyword evidence="21" id="KW-0472">Membrane</keyword>
<organism evidence="24 25">
    <name type="scientific">Catenuloplanes atrovinosus</name>
    <dbReference type="NCBI Taxonomy" id="137266"/>
    <lineage>
        <taxon>Bacteria</taxon>
        <taxon>Bacillati</taxon>
        <taxon>Actinomycetota</taxon>
        <taxon>Actinomycetes</taxon>
        <taxon>Micromonosporales</taxon>
        <taxon>Micromonosporaceae</taxon>
        <taxon>Catenuloplanes</taxon>
    </lineage>
</organism>
<comment type="cofactor">
    <cofactor evidence="3">
        <name>Mg(2+)</name>
        <dbReference type="ChEBI" id="CHEBI:18420"/>
    </cofactor>
</comment>
<keyword evidence="18" id="KW-0464">Manganese</keyword>
<evidence type="ECO:0000313" key="25">
    <source>
        <dbReference type="Proteomes" id="UP001183643"/>
    </source>
</evidence>
<evidence type="ECO:0000256" key="12">
    <source>
        <dbReference type="ARBA" id="ARBA00022840"/>
    </source>
</evidence>
<evidence type="ECO:0000256" key="20">
    <source>
        <dbReference type="ARBA" id="ARBA00041776"/>
    </source>
</evidence>
<dbReference type="RefSeq" id="WP_310361538.1">
    <property type="nucleotide sequence ID" value="NZ_JAVDYB010000001.1"/>
</dbReference>
<keyword evidence="13" id="KW-0460">Magnesium</keyword>
<dbReference type="Proteomes" id="UP001183643">
    <property type="component" value="Unassembled WGS sequence"/>
</dbReference>
<keyword evidence="7" id="KW-0808">Transferase</keyword>
<dbReference type="EC" id="2.7.13.3" evidence="5"/>
<evidence type="ECO:0000256" key="2">
    <source>
        <dbReference type="ARBA" id="ARBA00001936"/>
    </source>
</evidence>
<evidence type="ECO:0000313" key="24">
    <source>
        <dbReference type="EMBL" id="MDR7273309.1"/>
    </source>
</evidence>
<proteinExistence type="predicted"/>
<dbReference type="SMART" id="SM00304">
    <property type="entry name" value="HAMP"/>
    <property type="match status" value="1"/>
</dbReference>
<keyword evidence="25" id="KW-1185">Reference proteome</keyword>
<comment type="cofactor">
    <cofactor evidence="2">
        <name>Mn(2+)</name>
        <dbReference type="ChEBI" id="CHEBI:29035"/>
    </cofactor>
</comment>
<keyword evidence="14" id="KW-0904">Protein phosphatase</keyword>
<evidence type="ECO:0000256" key="1">
    <source>
        <dbReference type="ARBA" id="ARBA00000085"/>
    </source>
</evidence>
<keyword evidence="11" id="KW-0378">Hydrolase</keyword>
<dbReference type="GO" id="GO:0000155">
    <property type="term" value="F:phosphorelay sensor kinase activity"/>
    <property type="evidence" value="ECO:0007669"/>
    <property type="project" value="InterPro"/>
</dbReference>
<evidence type="ECO:0000256" key="11">
    <source>
        <dbReference type="ARBA" id="ARBA00022801"/>
    </source>
</evidence>
<dbReference type="GO" id="GO:0005524">
    <property type="term" value="F:ATP binding"/>
    <property type="evidence" value="ECO:0007669"/>
    <property type="project" value="UniProtKB-KW"/>
</dbReference>
<evidence type="ECO:0000256" key="4">
    <source>
        <dbReference type="ARBA" id="ARBA00004236"/>
    </source>
</evidence>
<dbReference type="Gene3D" id="3.30.565.10">
    <property type="entry name" value="Histidine kinase-like ATPase, C-terminal domain"/>
    <property type="match status" value="1"/>
</dbReference>
<protein>
    <recommendedName>
        <fullName evidence="19">Signal transduction histidine-protein kinase/phosphatase MprB</fullName>
        <ecNumber evidence="5">2.7.13.3</ecNumber>
    </recommendedName>
    <alternativeName>
        <fullName evidence="20">Mycobacterial persistence regulator B</fullName>
    </alternativeName>
</protein>
<dbReference type="InterPro" id="IPR003594">
    <property type="entry name" value="HATPase_dom"/>
</dbReference>
<evidence type="ECO:0000256" key="7">
    <source>
        <dbReference type="ARBA" id="ARBA00022679"/>
    </source>
</evidence>
<gene>
    <name evidence="24" type="ORF">J2S41_000087</name>
</gene>
<dbReference type="GO" id="GO:0004721">
    <property type="term" value="F:phosphoprotein phosphatase activity"/>
    <property type="evidence" value="ECO:0007669"/>
    <property type="project" value="UniProtKB-KW"/>
</dbReference>
<evidence type="ECO:0000259" key="23">
    <source>
        <dbReference type="PROSITE" id="PS50885"/>
    </source>
</evidence>
<keyword evidence="12" id="KW-0067">ATP-binding</keyword>
<dbReference type="PANTHER" id="PTHR44936:SF9">
    <property type="entry name" value="SENSOR PROTEIN CREC"/>
    <property type="match status" value="1"/>
</dbReference>
<dbReference type="AlphaFoldDB" id="A0AAE3YJ40"/>
<dbReference type="InterPro" id="IPR005467">
    <property type="entry name" value="His_kinase_dom"/>
</dbReference>
<evidence type="ECO:0000256" key="21">
    <source>
        <dbReference type="SAM" id="Phobius"/>
    </source>
</evidence>
<dbReference type="PROSITE" id="PS50885">
    <property type="entry name" value="HAMP"/>
    <property type="match status" value="1"/>
</dbReference>
<dbReference type="PRINTS" id="PR00344">
    <property type="entry name" value="BCTRLSENSOR"/>
</dbReference>
<comment type="subcellular location">
    <subcellularLocation>
        <location evidence="4">Cell membrane</location>
    </subcellularLocation>
</comment>
<feature type="domain" description="Histidine kinase" evidence="22">
    <location>
        <begin position="229"/>
        <end position="423"/>
    </location>
</feature>
<evidence type="ECO:0000256" key="19">
    <source>
        <dbReference type="ARBA" id="ARBA00040454"/>
    </source>
</evidence>
<keyword evidence="15 21" id="KW-1133">Transmembrane helix</keyword>
<dbReference type="GO" id="GO:0005886">
    <property type="term" value="C:plasma membrane"/>
    <property type="evidence" value="ECO:0007669"/>
    <property type="project" value="UniProtKB-SubCell"/>
</dbReference>
<dbReference type="Pfam" id="PF02518">
    <property type="entry name" value="HATPase_c"/>
    <property type="match status" value="1"/>
</dbReference>
<evidence type="ECO:0000256" key="16">
    <source>
        <dbReference type="ARBA" id="ARBA00023012"/>
    </source>
</evidence>
<dbReference type="InterPro" id="IPR050980">
    <property type="entry name" value="2C_sensor_his_kinase"/>
</dbReference>
<feature type="domain" description="HAMP" evidence="23">
    <location>
        <begin position="169"/>
        <end position="221"/>
    </location>
</feature>
<dbReference type="InterPro" id="IPR036890">
    <property type="entry name" value="HATPase_C_sf"/>
</dbReference>
<keyword evidence="9" id="KW-0547">Nucleotide-binding</keyword>
<keyword evidence="10 24" id="KW-0418">Kinase</keyword>
<dbReference type="PANTHER" id="PTHR44936">
    <property type="entry name" value="SENSOR PROTEIN CREC"/>
    <property type="match status" value="1"/>
</dbReference>
<evidence type="ECO:0000256" key="5">
    <source>
        <dbReference type="ARBA" id="ARBA00012438"/>
    </source>
</evidence>
<evidence type="ECO:0000256" key="14">
    <source>
        <dbReference type="ARBA" id="ARBA00022912"/>
    </source>
</evidence>
<dbReference type="SUPFAM" id="SSF55874">
    <property type="entry name" value="ATPase domain of HSP90 chaperone/DNA topoisomerase II/histidine kinase"/>
    <property type="match status" value="1"/>
</dbReference>